<dbReference type="PIRSF" id="PIRSF009283">
    <property type="entry name" value="HPP_dOase"/>
    <property type="match status" value="1"/>
</dbReference>
<feature type="domain" description="VOC" evidence="6">
    <location>
        <begin position="177"/>
        <end position="331"/>
    </location>
</feature>
<keyword evidence="5" id="KW-0408">Iron</keyword>
<dbReference type="InterPro" id="IPR041736">
    <property type="entry name" value="4OHPhenylPyrv_dOase_N"/>
</dbReference>
<keyword evidence="7" id="KW-0223">Dioxygenase</keyword>
<name>A0ABP9DH65_9BACT</name>
<evidence type="ECO:0000256" key="4">
    <source>
        <dbReference type="ARBA" id="ARBA00022737"/>
    </source>
</evidence>
<dbReference type="InterPro" id="IPR029068">
    <property type="entry name" value="Glyas_Bleomycin-R_OHBP_Dase"/>
</dbReference>
<dbReference type="GO" id="GO:0051213">
    <property type="term" value="F:dioxygenase activity"/>
    <property type="evidence" value="ECO:0007669"/>
    <property type="project" value="UniProtKB-KW"/>
</dbReference>
<reference evidence="8" key="1">
    <citation type="journal article" date="2019" name="Int. J. Syst. Evol. Microbiol.">
        <title>The Global Catalogue of Microorganisms (GCM) 10K type strain sequencing project: providing services to taxonomists for standard genome sequencing and annotation.</title>
        <authorList>
            <consortium name="The Broad Institute Genomics Platform"/>
            <consortium name="The Broad Institute Genome Sequencing Center for Infectious Disease"/>
            <person name="Wu L."/>
            <person name="Ma J."/>
        </authorList>
    </citation>
    <scope>NUCLEOTIDE SEQUENCE [LARGE SCALE GENOMIC DNA]</scope>
    <source>
        <strain evidence="8">JCM 18326</strain>
    </source>
</reference>
<dbReference type="InterPro" id="IPR004360">
    <property type="entry name" value="Glyas_Fos-R_dOase_dom"/>
</dbReference>
<dbReference type="PANTHER" id="PTHR11959:SF1">
    <property type="entry name" value="4-HYDROXYPHENYLPYRUVATE DIOXYGENASE"/>
    <property type="match status" value="1"/>
</dbReference>
<dbReference type="InterPro" id="IPR005956">
    <property type="entry name" value="4OHPhenylPyrv_dOase"/>
</dbReference>
<dbReference type="InterPro" id="IPR018146">
    <property type="entry name" value="Glyoxalase_1_CS"/>
</dbReference>
<keyword evidence="7" id="KW-0560">Oxidoreductase</keyword>
<dbReference type="RefSeq" id="WP_345373455.1">
    <property type="nucleotide sequence ID" value="NZ_BAABJX010000048.1"/>
</dbReference>
<comment type="cofactor">
    <cofactor evidence="1">
        <name>Fe cation</name>
        <dbReference type="ChEBI" id="CHEBI:24875"/>
    </cofactor>
</comment>
<evidence type="ECO:0000256" key="2">
    <source>
        <dbReference type="ARBA" id="ARBA00005877"/>
    </source>
</evidence>
<comment type="similarity">
    <text evidence="2">Belongs to the 4HPPD family.</text>
</comment>
<dbReference type="NCBIfam" id="TIGR01263">
    <property type="entry name" value="4HPPD"/>
    <property type="match status" value="1"/>
</dbReference>
<dbReference type="InterPro" id="IPR041735">
    <property type="entry name" value="4OHPhenylPyrv_dOase_C"/>
</dbReference>
<evidence type="ECO:0000313" key="8">
    <source>
        <dbReference type="Proteomes" id="UP001500298"/>
    </source>
</evidence>
<dbReference type="SUPFAM" id="SSF54593">
    <property type="entry name" value="Glyoxalase/Bleomycin resistance protein/Dihydroxybiphenyl dioxygenase"/>
    <property type="match status" value="1"/>
</dbReference>
<dbReference type="CDD" id="cd07250">
    <property type="entry name" value="HPPD_C_like"/>
    <property type="match status" value="1"/>
</dbReference>
<protein>
    <submittedName>
        <fullName evidence="7">4-hydroxyphenylpyruvate dioxygenase</fullName>
    </submittedName>
</protein>
<feature type="domain" description="VOC" evidence="6">
    <location>
        <begin position="20"/>
        <end position="150"/>
    </location>
</feature>
<dbReference type="Gene3D" id="3.10.180.10">
    <property type="entry name" value="2,3-Dihydroxybiphenyl 1,2-Dioxygenase, domain 1"/>
    <property type="match status" value="2"/>
</dbReference>
<dbReference type="PROSITE" id="PS00934">
    <property type="entry name" value="GLYOXALASE_I_1"/>
    <property type="match status" value="1"/>
</dbReference>
<dbReference type="PROSITE" id="PS51819">
    <property type="entry name" value="VOC"/>
    <property type="match status" value="2"/>
</dbReference>
<proteinExistence type="inferred from homology"/>
<keyword evidence="4" id="KW-0677">Repeat</keyword>
<dbReference type="EMBL" id="BAABJX010000048">
    <property type="protein sequence ID" value="GAA4844019.1"/>
    <property type="molecule type" value="Genomic_DNA"/>
</dbReference>
<evidence type="ECO:0000256" key="1">
    <source>
        <dbReference type="ARBA" id="ARBA00001962"/>
    </source>
</evidence>
<evidence type="ECO:0000256" key="5">
    <source>
        <dbReference type="ARBA" id="ARBA00023004"/>
    </source>
</evidence>
<dbReference type="Pfam" id="PF00903">
    <property type="entry name" value="Glyoxalase"/>
    <property type="match status" value="2"/>
</dbReference>
<dbReference type="PANTHER" id="PTHR11959">
    <property type="entry name" value="4-HYDROXYPHENYLPYRUVATE DIOXYGENASE"/>
    <property type="match status" value="1"/>
</dbReference>
<sequence>MTTSMKPEHSEKTDFLPIKGTDHVEFYVGNAKQAAYFYQTAFGFKLIAYAGPETGVKDRASYVLQQDKLRFVFTTALGANNPISEHVKKHGDGVKVLALWVDDATSAFQETVKRGAKAVHEPKTIEDEHGKVVTSSIATYGDTIHTFIERRDYLGPFLPTYEARTSLMEVKPVGLKYVDHCVGNVELGEMNKWVKFYEDVMGFKLLLTFDDKDISTDYTALMSKVVSNGNGYIKFPINEPAEGKKKSQIEEYLDFYNGSGVQHIALTTDDIIGTVSELRKRGVEFLHVPSNYYDDLLDRVGEIDEDLQPLKDLNILVDRDDEGYLLQIFTKPVEDRPTLFYEIIQRKGAKSFGKGNFKALFEAIEREQARRGNL</sequence>
<dbReference type="Proteomes" id="UP001500298">
    <property type="component" value="Unassembled WGS sequence"/>
</dbReference>
<dbReference type="CDD" id="cd08342">
    <property type="entry name" value="HPPD_N_like"/>
    <property type="match status" value="1"/>
</dbReference>
<dbReference type="InterPro" id="IPR037523">
    <property type="entry name" value="VOC_core"/>
</dbReference>
<evidence type="ECO:0000256" key="3">
    <source>
        <dbReference type="ARBA" id="ARBA00022723"/>
    </source>
</evidence>
<keyword evidence="3" id="KW-0479">Metal-binding</keyword>
<comment type="caution">
    <text evidence="7">The sequence shown here is derived from an EMBL/GenBank/DDBJ whole genome shotgun (WGS) entry which is preliminary data.</text>
</comment>
<organism evidence="7 8">
    <name type="scientific">Algivirga pacifica</name>
    <dbReference type="NCBI Taxonomy" id="1162670"/>
    <lineage>
        <taxon>Bacteria</taxon>
        <taxon>Pseudomonadati</taxon>
        <taxon>Bacteroidota</taxon>
        <taxon>Cytophagia</taxon>
        <taxon>Cytophagales</taxon>
        <taxon>Flammeovirgaceae</taxon>
        <taxon>Algivirga</taxon>
    </lineage>
</organism>
<evidence type="ECO:0000259" key="6">
    <source>
        <dbReference type="PROSITE" id="PS51819"/>
    </source>
</evidence>
<keyword evidence="8" id="KW-1185">Reference proteome</keyword>
<accession>A0ABP9DH65</accession>
<gene>
    <name evidence="7" type="primary">hppD</name>
    <name evidence="7" type="ORF">GCM10023331_31230</name>
</gene>
<evidence type="ECO:0000313" key="7">
    <source>
        <dbReference type="EMBL" id="GAA4844019.1"/>
    </source>
</evidence>